<dbReference type="Pfam" id="PF00005">
    <property type="entry name" value="ABC_tran"/>
    <property type="match status" value="2"/>
</dbReference>
<dbReference type="GO" id="GO:0016887">
    <property type="term" value="F:ATP hydrolysis activity"/>
    <property type="evidence" value="ECO:0007669"/>
    <property type="project" value="InterPro"/>
</dbReference>
<evidence type="ECO:0000256" key="3">
    <source>
        <dbReference type="ARBA" id="ARBA00022840"/>
    </source>
</evidence>
<dbReference type="SUPFAM" id="SSF52540">
    <property type="entry name" value="P-loop containing nucleoside triphosphate hydrolases"/>
    <property type="match status" value="2"/>
</dbReference>
<dbReference type="InterPro" id="IPR017871">
    <property type="entry name" value="ABC_transporter-like_CS"/>
</dbReference>
<feature type="compositionally biased region" description="Basic residues" evidence="4">
    <location>
        <begin position="154"/>
        <end position="163"/>
    </location>
</feature>
<dbReference type="PROSITE" id="PS00211">
    <property type="entry name" value="ABC_TRANSPORTER_1"/>
    <property type="match status" value="2"/>
</dbReference>
<dbReference type="Proteomes" id="UP000663829">
    <property type="component" value="Unassembled WGS sequence"/>
</dbReference>
<protein>
    <recommendedName>
        <fullName evidence="5">ABC transporter domain-containing protein</fullName>
    </recommendedName>
</protein>
<dbReference type="FunFam" id="3.40.50.300:FF:002050">
    <property type="entry name" value="ABC transporter, class F"/>
    <property type="match status" value="1"/>
</dbReference>
<dbReference type="PANTHER" id="PTHR19211">
    <property type="entry name" value="ATP-BINDING TRANSPORT PROTEIN-RELATED"/>
    <property type="match status" value="1"/>
</dbReference>
<dbReference type="GO" id="GO:0005524">
    <property type="term" value="F:ATP binding"/>
    <property type="evidence" value="ECO:0007669"/>
    <property type="project" value="UniProtKB-KW"/>
</dbReference>
<evidence type="ECO:0000313" key="6">
    <source>
        <dbReference type="EMBL" id="CAF0788007.1"/>
    </source>
</evidence>
<evidence type="ECO:0000256" key="1">
    <source>
        <dbReference type="ARBA" id="ARBA00022737"/>
    </source>
</evidence>
<dbReference type="AlphaFoldDB" id="A0A813RZF4"/>
<feature type="compositionally biased region" description="Basic residues" evidence="4">
    <location>
        <begin position="268"/>
        <end position="285"/>
    </location>
</feature>
<evidence type="ECO:0000256" key="2">
    <source>
        <dbReference type="ARBA" id="ARBA00022741"/>
    </source>
</evidence>
<keyword evidence="8" id="KW-1185">Reference proteome</keyword>
<comment type="caution">
    <text evidence="6">The sequence shown here is derived from an EMBL/GenBank/DDBJ whole genome shotgun (WGS) entry which is preliminary data.</text>
</comment>
<keyword evidence="1" id="KW-0677">Repeat</keyword>
<dbReference type="SMART" id="SM00382">
    <property type="entry name" value="AAA"/>
    <property type="match status" value="2"/>
</dbReference>
<accession>A0A813RZF4</accession>
<feature type="region of interest" description="Disordered" evidence="4">
    <location>
        <begin position="1"/>
        <end position="462"/>
    </location>
</feature>
<dbReference type="FunFam" id="3.40.50.300:FF:000011">
    <property type="entry name" value="Putative ABC transporter ATP-binding component"/>
    <property type="match status" value="1"/>
</dbReference>
<dbReference type="PANTHER" id="PTHR19211:SF14">
    <property type="entry name" value="ATP-BINDING CASSETTE SUB-FAMILY F MEMBER 1"/>
    <property type="match status" value="1"/>
</dbReference>
<feature type="compositionally biased region" description="Basic and acidic residues" evidence="4">
    <location>
        <begin position="13"/>
        <end position="25"/>
    </location>
</feature>
<feature type="compositionally biased region" description="Acidic residues" evidence="4">
    <location>
        <begin position="62"/>
        <end position="72"/>
    </location>
</feature>
<dbReference type="EMBL" id="CAJNOQ010000327">
    <property type="protein sequence ID" value="CAF0788007.1"/>
    <property type="molecule type" value="Genomic_DNA"/>
</dbReference>
<feature type="compositionally biased region" description="Basic residues" evidence="4">
    <location>
        <begin position="35"/>
        <end position="47"/>
    </location>
</feature>
<evidence type="ECO:0000313" key="8">
    <source>
        <dbReference type="Proteomes" id="UP000663829"/>
    </source>
</evidence>
<feature type="compositionally biased region" description="Basic residues" evidence="4">
    <location>
        <begin position="186"/>
        <end position="196"/>
    </location>
</feature>
<feature type="compositionally biased region" description="Basic and acidic residues" evidence="4">
    <location>
        <begin position="288"/>
        <end position="297"/>
    </location>
</feature>
<keyword evidence="3" id="KW-0067">ATP-binding</keyword>
<reference evidence="6" key="1">
    <citation type="submission" date="2021-02" db="EMBL/GenBank/DDBJ databases">
        <authorList>
            <person name="Nowell W R."/>
        </authorList>
    </citation>
    <scope>NUCLEOTIDE SEQUENCE</scope>
</reference>
<dbReference type="Gene3D" id="3.40.50.300">
    <property type="entry name" value="P-loop containing nucleotide triphosphate hydrolases"/>
    <property type="match status" value="2"/>
</dbReference>
<feature type="compositionally biased region" description="Acidic residues" evidence="4">
    <location>
        <begin position="298"/>
        <end position="308"/>
    </location>
</feature>
<feature type="compositionally biased region" description="Polar residues" evidence="4">
    <location>
        <begin position="364"/>
        <end position="376"/>
    </location>
</feature>
<feature type="compositionally biased region" description="Basic and acidic residues" evidence="4">
    <location>
        <begin position="819"/>
        <end position="853"/>
    </location>
</feature>
<dbReference type="InterPro" id="IPR050611">
    <property type="entry name" value="ABCF"/>
</dbReference>
<dbReference type="Proteomes" id="UP000681722">
    <property type="component" value="Unassembled WGS sequence"/>
</dbReference>
<feature type="compositionally biased region" description="Basic residues" evidence="4">
    <location>
        <begin position="103"/>
        <end position="113"/>
    </location>
</feature>
<feature type="domain" description="ABC transporter" evidence="5">
    <location>
        <begin position="889"/>
        <end position="1103"/>
    </location>
</feature>
<keyword evidence="2" id="KW-0547">Nucleotide-binding</keyword>
<dbReference type="InterPro" id="IPR027417">
    <property type="entry name" value="P-loop_NTPase"/>
</dbReference>
<gene>
    <name evidence="6" type="ORF">GPM918_LOCUS2844</name>
    <name evidence="7" type="ORF">SRO942_LOCUS2844</name>
</gene>
<organism evidence="6 8">
    <name type="scientific">Didymodactylos carnosus</name>
    <dbReference type="NCBI Taxonomy" id="1234261"/>
    <lineage>
        <taxon>Eukaryota</taxon>
        <taxon>Metazoa</taxon>
        <taxon>Spiralia</taxon>
        <taxon>Gnathifera</taxon>
        <taxon>Rotifera</taxon>
        <taxon>Eurotatoria</taxon>
        <taxon>Bdelloidea</taxon>
        <taxon>Philodinida</taxon>
        <taxon>Philodinidae</taxon>
        <taxon>Didymodactylos</taxon>
    </lineage>
</organism>
<sequence>MTSKRRGQQGIEEIEKTLNRLKVENDSDDDDDTRKNRKKGGGAKKKPQPQQTQKKPHHQDSDNEELQIENDEANSSKREQKPTTKKKVTKQEESGEEDDGSSKNKKQQKSKKKDKGDEDELDNDGDKKKKSKKGKNADISDEEDNQKSSANKNKQAKKPKQQKKQQQDQDDASVASEDEEQDKKQDRKKPKKKKNQQQHESDEEEEIEEVAVQNEEQEKKQDRKKPKKKKNQQQHESDEEEEIEQIAAPKEVAQATVNFDESDEEDKKKKKKSGGGKQQQKKKSQKLPSKEQTKIQDNDEEEDEDEEEAPKTIPAEAAQVNFDDESDEDKKKKKKINKQHQPSQKVPEKQQPKDEEIKKDNKSIPATTQVTTQINLDESDEEDNKKKKTSGGGKQQQKKEKSAAKQTIKQESENEQNDDVETVLATPQAATEAPVHFDKSDDETDKQQMEKEQVLSEITKTKNTVEIHEQSLPVVEPKSEMEEITAQPSTTVADDEQMDTAASATTTKKLSRKELKQQLKKQEFDKLTSLSNDTEQFTLSQAEQGSRSAQLKETALDIKVDNFSISARGNDLFQNASLNITHGRRYGLVGPNGMGKTTLLKHIASYELAIPPNIDVLLCEQEVQADDTRAIDVVLNADKKRLDLLKEQKDLELQQEKGVTNDPVLTEKLMHVYDELRAIKADSAEPRARRILAGLGFSKSMIERPSKAFSGGWRMRISLARALFIEPTLLILDEPTNHLDLNAVIWLDNYLQSWKKTLLVVSHDQSFLDNICTDIIHLDQKKLFYYKGNYSLFKKMLTQTRLNQLKDYEKQERAMKALKDHGHSNKQAEKKVKRQDQEKKNKQDKSGKGRNTADYEDDAENKKDLLQKPKDYIVKFRFPSPPPLNPPVLGTQNLTFAYPGQKPLFEDLNFGLDMKSRIAIVGPNGVGKSTLIKLLMGVLEPTKGEIRRNHRLHIGRFDQHAGEQFNLEISAIEHLQKEFNMPYQDTRKSLGSVGLPGRAHSIKMKDLSGGQKARVALSDLIAREPDILILDEPTNNLDIESIDALADAINSFSGGVLIVSHDERLIRETDCQLWVIEHRQVNEIDGDFDDYRKELLDSLGETMIHNPSAAATASNV</sequence>
<dbReference type="CDD" id="cd03221">
    <property type="entry name" value="ABCF_EF-3"/>
    <property type="match status" value="2"/>
</dbReference>
<feature type="region of interest" description="Disordered" evidence="4">
    <location>
        <begin position="487"/>
        <end position="511"/>
    </location>
</feature>
<dbReference type="InterPro" id="IPR003439">
    <property type="entry name" value="ABC_transporter-like_ATP-bd"/>
</dbReference>
<feature type="compositionally biased region" description="Basic and acidic residues" evidence="4">
    <location>
        <begin position="397"/>
        <end position="412"/>
    </location>
</feature>
<proteinExistence type="predicted"/>
<evidence type="ECO:0000259" key="5">
    <source>
        <dbReference type="PROSITE" id="PS50893"/>
    </source>
</evidence>
<feature type="compositionally biased region" description="Basic residues" evidence="4">
    <location>
        <begin position="222"/>
        <end position="232"/>
    </location>
</feature>
<feature type="region of interest" description="Disordered" evidence="4">
    <location>
        <begin position="819"/>
        <end position="861"/>
    </location>
</feature>
<feature type="compositionally biased region" description="Basic and acidic residues" evidence="4">
    <location>
        <begin position="435"/>
        <end position="462"/>
    </location>
</feature>
<feature type="compositionally biased region" description="Acidic residues" evidence="4">
    <location>
        <begin position="168"/>
        <end position="180"/>
    </location>
</feature>
<dbReference type="EMBL" id="CAJOBC010000327">
    <property type="protein sequence ID" value="CAF3572050.1"/>
    <property type="molecule type" value="Genomic_DNA"/>
</dbReference>
<evidence type="ECO:0000256" key="4">
    <source>
        <dbReference type="SAM" id="MobiDB-lite"/>
    </source>
</evidence>
<dbReference type="OrthoDB" id="2110130at2759"/>
<feature type="domain" description="ABC transporter" evidence="5">
    <location>
        <begin position="558"/>
        <end position="805"/>
    </location>
</feature>
<dbReference type="InterPro" id="IPR003593">
    <property type="entry name" value="AAA+_ATPase"/>
</dbReference>
<evidence type="ECO:0000313" key="7">
    <source>
        <dbReference type="EMBL" id="CAF3572050.1"/>
    </source>
</evidence>
<dbReference type="PROSITE" id="PS50893">
    <property type="entry name" value="ABC_TRANSPORTER_2"/>
    <property type="match status" value="2"/>
</dbReference>
<name>A0A813RZF4_9BILA</name>
<feature type="compositionally biased region" description="Basic and acidic residues" evidence="4">
    <location>
        <begin position="346"/>
        <end position="362"/>
    </location>
</feature>